<organism evidence="2 3">
    <name type="scientific">Symbiobacterium thermophilum</name>
    <dbReference type="NCBI Taxonomy" id="2734"/>
    <lineage>
        <taxon>Bacteria</taxon>
        <taxon>Bacillati</taxon>
        <taxon>Bacillota</taxon>
        <taxon>Clostridia</taxon>
        <taxon>Eubacteriales</taxon>
        <taxon>Symbiobacteriaceae</taxon>
        <taxon>Symbiobacterium</taxon>
    </lineage>
</organism>
<dbReference type="EMBL" id="LWLV01001261">
    <property type="protein sequence ID" value="OTA40737.1"/>
    <property type="molecule type" value="Genomic_DNA"/>
</dbReference>
<reference evidence="3" key="1">
    <citation type="submission" date="2016-04" db="EMBL/GenBank/DDBJ databases">
        <authorList>
            <person name="Antunes L.P."/>
            <person name="Martins L.F."/>
            <person name="Pereira R.V."/>
            <person name="Thomas A.M."/>
            <person name="Barbosa D."/>
            <person name="Nascimento L."/>
            <person name="Silva G.M."/>
            <person name="Condomitti G.W."/>
            <person name="Digiampietri L.A."/>
            <person name="Lombardi K.C."/>
            <person name="Ramos P.L."/>
            <person name="Quaggio R.B."/>
            <person name="Oliveira J.C."/>
            <person name="Pascon R.C."/>
            <person name="Cruz J.B."/>
            <person name="Silva A.M."/>
            <person name="Setubal J.C."/>
        </authorList>
    </citation>
    <scope>NUCLEOTIDE SEQUENCE [LARGE SCALE GENOMIC DNA]</scope>
</reference>
<keyword evidence="1" id="KW-0732">Signal</keyword>
<proteinExistence type="predicted"/>
<feature type="signal peptide" evidence="1">
    <location>
        <begin position="1"/>
        <end position="21"/>
    </location>
</feature>
<accession>A0A1Y2T4Z1</accession>
<gene>
    <name evidence="2" type="ORF">A6D92_13860</name>
</gene>
<dbReference type="Proteomes" id="UP000194267">
    <property type="component" value="Unassembled WGS sequence"/>
</dbReference>
<evidence type="ECO:0000256" key="1">
    <source>
        <dbReference type="SAM" id="SignalP"/>
    </source>
</evidence>
<dbReference type="PROSITE" id="PS51318">
    <property type="entry name" value="TAT"/>
    <property type="match status" value="1"/>
</dbReference>
<evidence type="ECO:0000313" key="3">
    <source>
        <dbReference type="Proteomes" id="UP000194267"/>
    </source>
</evidence>
<name>A0A1Y2T4Z1_SYMTR</name>
<feature type="chain" id="PRO_5038709135" evidence="1">
    <location>
        <begin position="22"/>
        <end position="60"/>
    </location>
</feature>
<comment type="caution">
    <text evidence="2">The sequence shown here is derived from an EMBL/GenBank/DDBJ whole genome shotgun (WGS) entry which is preliminary data.</text>
</comment>
<sequence length="60" mass="6295">MKTTRRNALLTLLTGALAALAVAAGGRGLPGARAAARRLARPAQRQAKVEMYGYTEVNLS</sequence>
<dbReference type="RefSeq" id="WP_011196179.1">
    <property type="nucleotide sequence ID" value="NZ_JACSIR010000102.1"/>
</dbReference>
<dbReference type="AlphaFoldDB" id="A0A1Y2T4Z1"/>
<evidence type="ECO:0000313" key="2">
    <source>
        <dbReference type="EMBL" id="OTA40737.1"/>
    </source>
</evidence>
<protein>
    <submittedName>
        <fullName evidence="2">Uncharacterized protein</fullName>
    </submittedName>
</protein>
<dbReference type="InterPro" id="IPR006311">
    <property type="entry name" value="TAT_signal"/>
</dbReference>